<feature type="region of interest" description="Disordered" evidence="1">
    <location>
        <begin position="47"/>
        <end position="91"/>
    </location>
</feature>
<organism evidence="2 3">
    <name type="scientific">Rhamnusium bicolor</name>
    <dbReference type="NCBI Taxonomy" id="1586634"/>
    <lineage>
        <taxon>Eukaryota</taxon>
        <taxon>Metazoa</taxon>
        <taxon>Ecdysozoa</taxon>
        <taxon>Arthropoda</taxon>
        <taxon>Hexapoda</taxon>
        <taxon>Insecta</taxon>
        <taxon>Pterygota</taxon>
        <taxon>Neoptera</taxon>
        <taxon>Endopterygota</taxon>
        <taxon>Coleoptera</taxon>
        <taxon>Polyphaga</taxon>
        <taxon>Cucujiformia</taxon>
        <taxon>Chrysomeloidea</taxon>
        <taxon>Cerambycidae</taxon>
        <taxon>Lepturinae</taxon>
        <taxon>Rhagiini</taxon>
        <taxon>Rhamnusium</taxon>
    </lineage>
</organism>
<gene>
    <name evidence="2" type="ORF">NQ314_006878</name>
</gene>
<dbReference type="EMBL" id="JANEYF010001873">
    <property type="protein sequence ID" value="KAJ8955512.1"/>
    <property type="molecule type" value="Genomic_DNA"/>
</dbReference>
<evidence type="ECO:0000256" key="1">
    <source>
        <dbReference type="SAM" id="MobiDB-lite"/>
    </source>
</evidence>
<keyword evidence="3" id="KW-1185">Reference proteome</keyword>
<protein>
    <submittedName>
        <fullName evidence="2">Uncharacterized protein</fullName>
    </submittedName>
</protein>
<evidence type="ECO:0000313" key="3">
    <source>
        <dbReference type="Proteomes" id="UP001162156"/>
    </source>
</evidence>
<name>A0AAV8YXT3_9CUCU</name>
<feature type="compositionally biased region" description="Basic and acidic residues" evidence="1">
    <location>
        <begin position="47"/>
        <end position="67"/>
    </location>
</feature>
<sequence>MQEGKLIITLDKDKQKLDKLESLIKVNPGQLKVRKIDEQNKEVIHIRGMDADTSKRGSYRGDRSKYERNRKRQLRVKRLTSKRQEYTGHYC</sequence>
<feature type="compositionally biased region" description="Basic and acidic residues" evidence="1">
    <location>
        <begin position="82"/>
        <end position="91"/>
    </location>
</feature>
<reference evidence="2" key="1">
    <citation type="journal article" date="2023" name="Insect Mol. Biol.">
        <title>Genome sequencing provides insights into the evolution of gene families encoding plant cell wall-degrading enzymes in longhorned beetles.</title>
        <authorList>
            <person name="Shin N.R."/>
            <person name="Okamura Y."/>
            <person name="Kirsch R."/>
            <person name="Pauchet Y."/>
        </authorList>
    </citation>
    <scope>NUCLEOTIDE SEQUENCE</scope>
    <source>
        <strain evidence="2">RBIC_L_NR</strain>
    </source>
</reference>
<proteinExistence type="predicted"/>
<feature type="compositionally biased region" description="Basic residues" evidence="1">
    <location>
        <begin position="68"/>
        <end position="81"/>
    </location>
</feature>
<evidence type="ECO:0000313" key="2">
    <source>
        <dbReference type="EMBL" id="KAJ8955512.1"/>
    </source>
</evidence>
<dbReference type="AlphaFoldDB" id="A0AAV8YXT3"/>
<accession>A0AAV8YXT3</accession>
<dbReference type="Proteomes" id="UP001162156">
    <property type="component" value="Unassembled WGS sequence"/>
</dbReference>
<comment type="caution">
    <text evidence="2">The sequence shown here is derived from an EMBL/GenBank/DDBJ whole genome shotgun (WGS) entry which is preliminary data.</text>
</comment>